<reference evidence="2 3" key="1">
    <citation type="journal article" date="2021" name="Commun. Biol.">
        <title>The genome of Shorea leprosula (Dipterocarpaceae) highlights the ecological relevance of drought in aseasonal tropical rainforests.</title>
        <authorList>
            <person name="Ng K.K.S."/>
            <person name="Kobayashi M.J."/>
            <person name="Fawcett J.A."/>
            <person name="Hatakeyama M."/>
            <person name="Paape T."/>
            <person name="Ng C.H."/>
            <person name="Ang C.C."/>
            <person name="Tnah L.H."/>
            <person name="Lee C.T."/>
            <person name="Nishiyama T."/>
            <person name="Sese J."/>
            <person name="O'Brien M.J."/>
            <person name="Copetti D."/>
            <person name="Mohd Noor M.I."/>
            <person name="Ong R.C."/>
            <person name="Putra M."/>
            <person name="Sireger I.Z."/>
            <person name="Indrioko S."/>
            <person name="Kosugi Y."/>
            <person name="Izuno A."/>
            <person name="Isagi Y."/>
            <person name="Lee S.L."/>
            <person name="Shimizu K.K."/>
        </authorList>
    </citation>
    <scope>NUCLEOTIDE SEQUENCE [LARGE SCALE GENOMIC DNA]</scope>
    <source>
        <strain evidence="2">214</strain>
    </source>
</reference>
<evidence type="ECO:0008006" key="4">
    <source>
        <dbReference type="Google" id="ProtNLM"/>
    </source>
</evidence>
<feature type="region of interest" description="Disordered" evidence="1">
    <location>
        <begin position="320"/>
        <end position="357"/>
    </location>
</feature>
<keyword evidence="3" id="KW-1185">Reference proteome</keyword>
<comment type="caution">
    <text evidence="2">The sequence shown here is derived from an EMBL/GenBank/DDBJ whole genome shotgun (WGS) entry which is preliminary data.</text>
</comment>
<protein>
    <recommendedName>
        <fullName evidence="4">DUF4219 domain-containing protein</fullName>
    </recommendedName>
</protein>
<proteinExistence type="predicted"/>
<evidence type="ECO:0000256" key="1">
    <source>
        <dbReference type="SAM" id="MobiDB-lite"/>
    </source>
</evidence>
<organism evidence="2 3">
    <name type="scientific">Rubroshorea leprosula</name>
    <dbReference type="NCBI Taxonomy" id="152421"/>
    <lineage>
        <taxon>Eukaryota</taxon>
        <taxon>Viridiplantae</taxon>
        <taxon>Streptophyta</taxon>
        <taxon>Embryophyta</taxon>
        <taxon>Tracheophyta</taxon>
        <taxon>Spermatophyta</taxon>
        <taxon>Magnoliopsida</taxon>
        <taxon>eudicotyledons</taxon>
        <taxon>Gunneridae</taxon>
        <taxon>Pentapetalae</taxon>
        <taxon>rosids</taxon>
        <taxon>malvids</taxon>
        <taxon>Malvales</taxon>
        <taxon>Dipterocarpaceae</taxon>
        <taxon>Rubroshorea</taxon>
    </lineage>
</organism>
<gene>
    <name evidence="2" type="ORF">SLEP1_g4984</name>
</gene>
<dbReference type="EMBL" id="BPVZ01000005">
    <property type="protein sequence ID" value="GKU91060.1"/>
    <property type="molecule type" value="Genomic_DNA"/>
</dbReference>
<feature type="compositionally biased region" description="Acidic residues" evidence="1">
    <location>
        <begin position="328"/>
        <end position="349"/>
    </location>
</feature>
<name>A0AAV5I175_9ROSI</name>
<sequence>MAMTNASTATLIVPQLLKRGNYKSWNIFMEDYLISQELWDGIIVPFSADQQLLSESEWRKRNAAALNAIKISCGLESFVRIKYTRSAKDALGMLAEMHKTEPEIDESTLKASNPPLWVATTIVPELLERGNYERWSIFMKNYLVSQELWVVTQRRLRPHGVSKGEWRKKNAAALHAIQISCGAENFNHIKKICQAEEAWYKLERIAIEEEISKVNNSEHKEEEKEEEKSLKITTELLERGNYKWWSMFMENYLVSQDLWVVIQHSVKPNGISKREWKKKNVAALHAIEISCGEENLNQIKKIRSAIEAWNKLKRINIEEEKSETDNSEHEEEEEEEEEEDEEEEEEEEETPKINSTSMIVPELLASDNYKRWSICMKSYLVSHDLWDAVVYSWAPAGVDTKEWIKKDATALHAIQISCRPKKFDEIEKITSAKTAWNTLKQKHKEKHPEDIPFPDFLHSMAVLGLPPLILYHHFFFFLQCVLDSTTIVFSVIDLVPLRCN</sequence>
<dbReference type="PANTHER" id="PTHR35317">
    <property type="entry name" value="OS04G0629600 PROTEIN"/>
    <property type="match status" value="1"/>
</dbReference>
<accession>A0AAV5I175</accession>
<dbReference type="Proteomes" id="UP001054252">
    <property type="component" value="Unassembled WGS sequence"/>
</dbReference>
<dbReference type="PANTHER" id="PTHR35317:SF31">
    <property type="entry name" value="DUF4219 DOMAIN-CONTAINING PROTEIN"/>
    <property type="match status" value="1"/>
</dbReference>
<dbReference type="Pfam" id="PF14223">
    <property type="entry name" value="Retrotran_gag_2"/>
    <property type="match status" value="2"/>
</dbReference>
<evidence type="ECO:0000313" key="3">
    <source>
        <dbReference type="Proteomes" id="UP001054252"/>
    </source>
</evidence>
<dbReference type="AlphaFoldDB" id="A0AAV5I175"/>
<evidence type="ECO:0000313" key="2">
    <source>
        <dbReference type="EMBL" id="GKU91060.1"/>
    </source>
</evidence>